<evidence type="ECO:0000256" key="7">
    <source>
        <dbReference type="SAM" id="MobiDB-lite"/>
    </source>
</evidence>
<evidence type="ECO:0000256" key="3">
    <source>
        <dbReference type="ARBA" id="ARBA00022771"/>
    </source>
</evidence>
<feature type="compositionally biased region" description="Polar residues" evidence="7">
    <location>
        <begin position="854"/>
        <end position="875"/>
    </location>
</feature>
<organism evidence="9 10">
    <name type="scientific">Septoria linicola</name>
    <dbReference type="NCBI Taxonomy" id="215465"/>
    <lineage>
        <taxon>Eukaryota</taxon>
        <taxon>Fungi</taxon>
        <taxon>Dikarya</taxon>
        <taxon>Ascomycota</taxon>
        <taxon>Pezizomycotina</taxon>
        <taxon>Dothideomycetes</taxon>
        <taxon>Dothideomycetidae</taxon>
        <taxon>Mycosphaerellales</taxon>
        <taxon>Mycosphaerellaceae</taxon>
        <taxon>Septoria</taxon>
    </lineage>
</organism>
<evidence type="ECO:0000313" key="9">
    <source>
        <dbReference type="EMBL" id="USW50123.1"/>
    </source>
</evidence>
<dbReference type="InterPro" id="IPR019135">
    <property type="entry name" value="Polycomb_protein_VEFS-Box"/>
</dbReference>
<dbReference type="CDD" id="cd21552">
    <property type="entry name" value="VEFS-box_ctSUZ12-like"/>
    <property type="match status" value="1"/>
</dbReference>
<evidence type="ECO:0000256" key="1">
    <source>
        <dbReference type="ARBA" id="ARBA00007416"/>
    </source>
</evidence>
<evidence type="ECO:0000259" key="8">
    <source>
        <dbReference type="Pfam" id="PF09733"/>
    </source>
</evidence>
<evidence type="ECO:0000256" key="2">
    <source>
        <dbReference type="ARBA" id="ARBA00022723"/>
    </source>
</evidence>
<reference evidence="9" key="1">
    <citation type="submission" date="2022-06" db="EMBL/GenBank/DDBJ databases">
        <title>Complete genome sequences of two strains of the flax pathogen Septoria linicola.</title>
        <authorList>
            <person name="Lapalu N."/>
            <person name="Simon A."/>
            <person name="Demenou B."/>
            <person name="Paumier D."/>
            <person name="Guillot M.-P."/>
            <person name="Gout L."/>
            <person name="Valade R."/>
        </authorList>
    </citation>
    <scope>NUCLEOTIDE SEQUENCE</scope>
    <source>
        <strain evidence="9">SE15195</strain>
    </source>
</reference>
<proteinExistence type="inferred from homology"/>
<keyword evidence="4" id="KW-0862">Zinc</keyword>
<accession>A0A9Q9ANC3</accession>
<dbReference type="OrthoDB" id="166746at2759"/>
<evidence type="ECO:0000256" key="5">
    <source>
        <dbReference type="ARBA" id="ARBA00023015"/>
    </source>
</evidence>
<feature type="region of interest" description="Disordered" evidence="7">
    <location>
        <begin position="703"/>
        <end position="735"/>
    </location>
</feature>
<feature type="region of interest" description="Disordered" evidence="7">
    <location>
        <begin position="310"/>
        <end position="331"/>
    </location>
</feature>
<gene>
    <name evidence="9" type="ORF">Slin15195_G034420</name>
</gene>
<dbReference type="Pfam" id="PF09733">
    <property type="entry name" value="VEFS-Box"/>
    <property type="match status" value="1"/>
</dbReference>
<sequence length="904" mass="102822">MNDHNNIKTFIARTQFYRHINGQLQPRFLRRNLNHIFDSHEKLIRGAVNAPDAIAKEDRRRRARWKPPTDKMMDEYIEGDRPKLTIDSFFLRSTSDSLDAGVAIECPTNSRFDDGPSWLPHPNERPIPCQVAVNIHYKHLAKTQVYYETRSADIFRLEDTRKRRRVFSVRLQSPFVISADQLKVALEELRDDQSRCWERRMTDKYSLEISIACSNSRDSAEFLAELEGGNACQYISAPGNEGVIKTIWGDPNSASDSPGLPALPPENSLLSLRRARGHKSLLLPYGLQPNMGWTTRDDSILTTYNKQLRRLRSGHQMPTPSPSEDAEPPRKRARTCCSVRYQFWSGTFVHRSVHMAELKCIFCPNDKGHSSIERLYSHYAAHHEHFSISVEDDDEDEDVKVFKMQLKEELLDYASDVPKDNFNWRAPPGAFDIAGYMSKHSRGQHTGWETEQSEPVAYVGERLVQGPHKIASKGRKGRPLAPAPPSLELEKPKVKDMLPVEVHDLPPRERKKHKVPDVPGIDFYRTSSKQVLHPGDMVSDSDEDPDESWLVQRQRRDLRNLGLDSTAQAFHELVNTHLDAERPMSDMLARDAIVRFARRHKRQLAQPGMKALFRDKLEMLKTARIISRTDLEYCLQIIPSTVRDKDVVMGGTSEEASTSSQPLPSKRRVNGLFDRHSSQGTMTHGASTHLTPNSKVRQAYLNTKPTSRLDLTTSTSGPDPAAKGSLMGHTTPFGRGRLLCRRTNGSRQKPYQGEIVELVKDSDEHIKVDEIRPCHLDWFKFLRILDDSLIFVRASDNIVCISNRLAPLVTDEKDWYAALEQAEREQQHQQHGDGTLIFELHTADSYQKLLESIPGSQESTRPSSSATLAQQQESAPATVRGRRQPWTFIWLVLVCRSGPLIGSA</sequence>
<dbReference type="Proteomes" id="UP001056384">
    <property type="component" value="Chromosome 2"/>
</dbReference>
<feature type="region of interest" description="Disordered" evidence="7">
    <location>
        <begin position="853"/>
        <end position="879"/>
    </location>
</feature>
<protein>
    <submittedName>
        <fullName evidence="9">Polycomb protein, VEFS-Box</fullName>
    </submittedName>
</protein>
<keyword evidence="6" id="KW-0804">Transcription</keyword>
<feature type="domain" description="Polycomb protein VEFS-Box" evidence="8">
    <location>
        <begin position="522"/>
        <end position="617"/>
    </location>
</feature>
<dbReference type="AlphaFoldDB" id="A0A9Q9ANC3"/>
<dbReference type="GO" id="GO:0008270">
    <property type="term" value="F:zinc ion binding"/>
    <property type="evidence" value="ECO:0007669"/>
    <property type="project" value="UniProtKB-KW"/>
</dbReference>
<keyword evidence="3" id="KW-0863">Zinc-finger</keyword>
<comment type="similarity">
    <text evidence="1">Belongs to the VEFS (VRN2-EMF2-FIS2-SU(Z)12) family.</text>
</comment>
<evidence type="ECO:0000256" key="6">
    <source>
        <dbReference type="ARBA" id="ARBA00023163"/>
    </source>
</evidence>
<name>A0A9Q9ANC3_9PEZI</name>
<feature type="compositionally biased region" description="Polar residues" evidence="7">
    <location>
        <begin position="703"/>
        <end position="717"/>
    </location>
</feature>
<dbReference type="EMBL" id="CP099419">
    <property type="protein sequence ID" value="USW50123.1"/>
    <property type="molecule type" value="Genomic_DNA"/>
</dbReference>
<keyword evidence="10" id="KW-1185">Reference proteome</keyword>
<feature type="region of interest" description="Disordered" evidence="7">
    <location>
        <begin position="648"/>
        <end position="669"/>
    </location>
</feature>
<keyword evidence="2" id="KW-0479">Metal-binding</keyword>
<feature type="compositionally biased region" description="Polar residues" evidence="7">
    <location>
        <begin position="654"/>
        <end position="663"/>
    </location>
</feature>
<evidence type="ECO:0000256" key="4">
    <source>
        <dbReference type="ARBA" id="ARBA00022833"/>
    </source>
</evidence>
<keyword evidence="5" id="KW-0805">Transcription regulation</keyword>
<evidence type="ECO:0000313" key="10">
    <source>
        <dbReference type="Proteomes" id="UP001056384"/>
    </source>
</evidence>